<keyword evidence="1" id="KW-0560">Oxidoreductase</keyword>
<dbReference type="GO" id="GO:0019594">
    <property type="term" value="P:mannitol metabolic process"/>
    <property type="evidence" value="ECO:0007669"/>
    <property type="project" value="InterPro"/>
</dbReference>
<evidence type="ECO:0000256" key="1">
    <source>
        <dbReference type="ARBA" id="ARBA00023002"/>
    </source>
</evidence>
<evidence type="ECO:0000259" key="4">
    <source>
        <dbReference type="Pfam" id="PF08125"/>
    </source>
</evidence>
<dbReference type="Pfam" id="PF08125">
    <property type="entry name" value="Mannitol_dh_C"/>
    <property type="match status" value="1"/>
</dbReference>
<dbReference type="EMBL" id="MN740383">
    <property type="protein sequence ID" value="QHU03494.1"/>
    <property type="molecule type" value="Genomic_DNA"/>
</dbReference>
<evidence type="ECO:0000259" key="3">
    <source>
        <dbReference type="Pfam" id="PF01232"/>
    </source>
</evidence>
<protein>
    <recommendedName>
        <fullName evidence="6">Mannitol dehydrogenase</fullName>
    </recommendedName>
</protein>
<dbReference type="SUPFAM" id="SSF51735">
    <property type="entry name" value="NAD(P)-binding Rossmann-fold domains"/>
    <property type="match status" value="1"/>
</dbReference>
<evidence type="ECO:0000256" key="2">
    <source>
        <dbReference type="ARBA" id="ARBA00023027"/>
    </source>
</evidence>
<dbReference type="InterPro" id="IPR050988">
    <property type="entry name" value="Mannitol_DH/Oxidoreductase"/>
</dbReference>
<dbReference type="PANTHER" id="PTHR43362">
    <property type="entry name" value="MANNITOL DEHYDROGENASE DSF1-RELATED"/>
    <property type="match status" value="1"/>
</dbReference>
<dbReference type="Pfam" id="PF01232">
    <property type="entry name" value="Mannitol_dh"/>
    <property type="match status" value="1"/>
</dbReference>
<dbReference type="InterPro" id="IPR008927">
    <property type="entry name" value="6-PGluconate_DH-like_C_sf"/>
</dbReference>
<organism evidence="5">
    <name type="scientific">viral metagenome</name>
    <dbReference type="NCBI Taxonomy" id="1070528"/>
    <lineage>
        <taxon>unclassified sequences</taxon>
        <taxon>metagenomes</taxon>
        <taxon>organismal metagenomes</taxon>
    </lineage>
</organism>
<dbReference type="Gene3D" id="3.40.50.720">
    <property type="entry name" value="NAD(P)-binding Rossmann-like Domain"/>
    <property type="match status" value="1"/>
</dbReference>
<dbReference type="GO" id="GO:0016616">
    <property type="term" value="F:oxidoreductase activity, acting on the CH-OH group of donors, NAD or NADP as acceptor"/>
    <property type="evidence" value="ECO:0007669"/>
    <property type="project" value="TreeGrafter"/>
</dbReference>
<dbReference type="InterPro" id="IPR023027">
    <property type="entry name" value="Mannitol_DH_CS"/>
</dbReference>
<dbReference type="InterPro" id="IPR036291">
    <property type="entry name" value="NAD(P)-bd_dom_sf"/>
</dbReference>
<evidence type="ECO:0008006" key="6">
    <source>
        <dbReference type="Google" id="ProtNLM"/>
    </source>
</evidence>
<dbReference type="PROSITE" id="PS00974">
    <property type="entry name" value="MANNITOL_DHGENASE"/>
    <property type="match status" value="1"/>
</dbReference>
<feature type="domain" description="Mannitol dehydrogenase N-terminal" evidence="3">
    <location>
        <begin position="14"/>
        <end position="225"/>
    </location>
</feature>
<dbReference type="AlphaFoldDB" id="A0A6C0JIN6"/>
<sequence length="435" mass="50868">MYKTTYDKSECQTGIVHIGYGNFHRAHQAMYIDDYMEKSGDLRWGIVAVNLRNEGFREIDDYILKTPSSCRIVRSHLDYIDWTKNRTIAKHMLTLPSVHLITITVTESGYAPGSPLFEYLACGLRNRNTPITILCCDNIRQNGKVLEAQFLAYLYQTNQHEMVDWVKGNVKFPSCMVDRITPRTTSQLCEEIGRRYPHYMHNPVQTEEYSKWVIEDNFASDFPDLTQVGVNIVDNLEPFEETKIRVLNGGHTSLAYLGVLSGYHTFDQVMNDEKHREHFKNLQNEEIIPSIEMEMDLPFDIHDYVDTIEERFSNSTNVDDLDRICMNGFTKFHTFVVPTLRKCLEHGKRPKHIYKSIAAWYIYARRFARGCTKIRYDEPNWVLLEPLLADHKLDAFVTNERLWGDIPKNYITFSRDLKSVLMSHTYEREIDMLAD</sequence>
<reference evidence="5" key="1">
    <citation type="journal article" date="2020" name="Nature">
        <title>Giant virus diversity and host interactions through global metagenomics.</title>
        <authorList>
            <person name="Schulz F."/>
            <person name="Roux S."/>
            <person name="Paez-Espino D."/>
            <person name="Jungbluth S."/>
            <person name="Walsh D.A."/>
            <person name="Denef V.J."/>
            <person name="McMahon K.D."/>
            <person name="Konstantinidis K.T."/>
            <person name="Eloe-Fadrosh E.A."/>
            <person name="Kyrpides N.C."/>
            <person name="Woyke T."/>
        </authorList>
    </citation>
    <scope>NUCLEOTIDE SEQUENCE</scope>
    <source>
        <strain evidence="5">GVMAG-M-3300027206-1</strain>
    </source>
</reference>
<name>A0A6C0JIN6_9ZZZZ</name>
<dbReference type="InterPro" id="IPR013328">
    <property type="entry name" value="6PGD_dom2"/>
</dbReference>
<keyword evidence="2" id="KW-0520">NAD</keyword>
<dbReference type="InterPro" id="IPR000669">
    <property type="entry name" value="Mannitol_DH"/>
</dbReference>
<dbReference type="Gene3D" id="1.10.1040.10">
    <property type="entry name" value="N-(1-d-carboxylethyl)-l-norvaline Dehydrogenase, domain 2"/>
    <property type="match status" value="1"/>
</dbReference>
<dbReference type="InterPro" id="IPR013118">
    <property type="entry name" value="Mannitol_DH_C"/>
</dbReference>
<dbReference type="PRINTS" id="PR00084">
    <property type="entry name" value="MTLDHDRGNASE"/>
</dbReference>
<dbReference type="PANTHER" id="PTHR43362:SF1">
    <property type="entry name" value="MANNITOL DEHYDROGENASE 2-RELATED"/>
    <property type="match status" value="1"/>
</dbReference>
<evidence type="ECO:0000313" key="5">
    <source>
        <dbReference type="EMBL" id="QHU03494.1"/>
    </source>
</evidence>
<accession>A0A6C0JIN6</accession>
<dbReference type="SUPFAM" id="SSF48179">
    <property type="entry name" value="6-phosphogluconate dehydrogenase C-terminal domain-like"/>
    <property type="match status" value="1"/>
</dbReference>
<feature type="domain" description="Mannitol dehydrogenase C-terminal" evidence="4">
    <location>
        <begin position="235"/>
        <end position="410"/>
    </location>
</feature>
<dbReference type="InterPro" id="IPR013131">
    <property type="entry name" value="Mannitol_DH_N"/>
</dbReference>
<proteinExistence type="predicted"/>